<dbReference type="PANTHER" id="PTHR15184">
    <property type="entry name" value="ATP SYNTHASE"/>
    <property type="match status" value="1"/>
</dbReference>
<comment type="subcellular location">
    <subcellularLocation>
        <location evidence="13">Cell membrane</location>
        <topology evidence="13">Peripheral membrane protein</topology>
    </subcellularLocation>
    <subcellularLocation>
        <location evidence="1">Membrane</location>
        <topology evidence="1">Peripheral membrane protein</topology>
    </subcellularLocation>
</comment>
<keyword evidence="11 13" id="KW-0066">ATP synthesis</keyword>
<evidence type="ECO:0000256" key="10">
    <source>
        <dbReference type="ARBA" id="ARBA00023196"/>
    </source>
</evidence>
<keyword evidence="10 13" id="KW-0139">CF(1)</keyword>
<evidence type="ECO:0000256" key="12">
    <source>
        <dbReference type="ARBA" id="ARBA00024342"/>
    </source>
</evidence>
<dbReference type="AlphaFoldDB" id="A0A0J7JG79"/>
<dbReference type="InterPro" id="IPR004100">
    <property type="entry name" value="ATPase_F1/V1/A1_a/bsu_N"/>
</dbReference>
<dbReference type="RefSeq" id="WP_048496845.1">
    <property type="nucleotide sequence ID" value="NZ_JADQCF010000071.1"/>
</dbReference>
<dbReference type="NCBIfam" id="TIGR01039">
    <property type="entry name" value="atpD"/>
    <property type="match status" value="1"/>
</dbReference>
<dbReference type="GO" id="GO:0005524">
    <property type="term" value="F:ATP binding"/>
    <property type="evidence" value="ECO:0007669"/>
    <property type="project" value="UniProtKB-UniRule"/>
</dbReference>
<evidence type="ECO:0000256" key="9">
    <source>
        <dbReference type="ARBA" id="ARBA00023136"/>
    </source>
</evidence>
<proteinExistence type="inferred from homology"/>
<comment type="similarity">
    <text evidence="12">Belongs to the ATPase alpha/beta chains family. T3SS ATPase subfamily.</text>
</comment>
<dbReference type="InterPro" id="IPR024034">
    <property type="entry name" value="ATPase_F1/V1_b/a_C"/>
</dbReference>
<evidence type="ECO:0000256" key="1">
    <source>
        <dbReference type="ARBA" id="ARBA00004170"/>
    </source>
</evidence>
<dbReference type="SUPFAM" id="SSF50615">
    <property type="entry name" value="N-terminal domain of alpha and beta subunits of F1 ATP synthase"/>
    <property type="match status" value="1"/>
</dbReference>
<dbReference type="CDD" id="cd01133">
    <property type="entry name" value="F1-ATPase_beta_CD"/>
    <property type="match status" value="1"/>
</dbReference>
<dbReference type="InterPro" id="IPR000194">
    <property type="entry name" value="ATPase_F1/V1/A1_a/bsu_nucl-bd"/>
</dbReference>
<dbReference type="InterPro" id="IPR005722">
    <property type="entry name" value="ATP_synth_F1_bsu"/>
</dbReference>
<dbReference type="PROSITE" id="PS00152">
    <property type="entry name" value="ATPASE_ALPHA_BETA"/>
    <property type="match status" value="1"/>
</dbReference>
<keyword evidence="9 13" id="KW-0472">Membrane</keyword>
<gene>
    <name evidence="13" type="primary">atpD</name>
    <name evidence="15" type="ORF">Msub_13154</name>
</gene>
<dbReference type="STRING" id="1658765.Msub_13154"/>
<dbReference type="GO" id="GO:0016787">
    <property type="term" value="F:hydrolase activity"/>
    <property type="evidence" value="ECO:0007669"/>
    <property type="project" value="UniProtKB-KW"/>
</dbReference>
<feature type="domain" description="AAA+ ATPase" evidence="14">
    <location>
        <begin position="140"/>
        <end position="325"/>
    </location>
</feature>
<keyword evidence="16" id="KW-1185">Reference proteome</keyword>
<keyword evidence="8 13" id="KW-0406">Ion transport</keyword>
<keyword evidence="6 13" id="KW-0067">ATP-binding</keyword>
<dbReference type="InterPro" id="IPR027417">
    <property type="entry name" value="P-loop_NTPase"/>
</dbReference>
<keyword evidence="3 13" id="KW-1003">Cell membrane</keyword>
<dbReference type="OrthoDB" id="9801639at2"/>
<dbReference type="Gene3D" id="1.10.1140.10">
    <property type="entry name" value="Bovine Mitochondrial F1-atpase, Atp Synthase Beta Chain, Chain D, domain 3"/>
    <property type="match status" value="1"/>
</dbReference>
<dbReference type="HAMAP" id="MF_01347">
    <property type="entry name" value="ATP_synth_beta_bact"/>
    <property type="match status" value="1"/>
</dbReference>
<dbReference type="FunFam" id="1.10.1140.10:FF:000001">
    <property type="entry name" value="ATP synthase subunit beta"/>
    <property type="match status" value="1"/>
</dbReference>
<dbReference type="InterPro" id="IPR020003">
    <property type="entry name" value="ATPase_a/bsu_AS"/>
</dbReference>
<keyword evidence="15" id="KW-0378">Hydrolase</keyword>
<comment type="function">
    <text evidence="13">Produces ATP from ADP in the presence of a proton gradient across the membrane. The catalytic sites are hosted primarily by the beta subunits.</text>
</comment>
<dbReference type="FunFam" id="3.40.50.300:FF:000004">
    <property type="entry name" value="ATP synthase subunit beta"/>
    <property type="match status" value="1"/>
</dbReference>
<dbReference type="Pfam" id="PF02874">
    <property type="entry name" value="ATP-synt_ab_N"/>
    <property type="match status" value="1"/>
</dbReference>
<dbReference type="GO" id="GO:0046933">
    <property type="term" value="F:proton-transporting ATP synthase activity, rotational mechanism"/>
    <property type="evidence" value="ECO:0007669"/>
    <property type="project" value="UniProtKB-UniRule"/>
</dbReference>
<dbReference type="CDD" id="cd18110">
    <property type="entry name" value="ATP-synt_F1_beta_C"/>
    <property type="match status" value="1"/>
</dbReference>
<evidence type="ECO:0000256" key="5">
    <source>
        <dbReference type="ARBA" id="ARBA00022781"/>
    </source>
</evidence>
<dbReference type="Gene3D" id="2.40.10.170">
    <property type="match status" value="1"/>
</dbReference>
<organism evidence="15 16">
    <name type="scientific">Marinobacter subterrani</name>
    <dbReference type="NCBI Taxonomy" id="1658765"/>
    <lineage>
        <taxon>Bacteria</taxon>
        <taxon>Pseudomonadati</taxon>
        <taxon>Pseudomonadota</taxon>
        <taxon>Gammaproteobacteria</taxon>
        <taxon>Pseudomonadales</taxon>
        <taxon>Marinobacteraceae</taxon>
        <taxon>Marinobacter</taxon>
    </lineage>
</organism>
<dbReference type="PANTHER" id="PTHR15184:SF71">
    <property type="entry name" value="ATP SYNTHASE SUBUNIT BETA, MITOCHONDRIAL"/>
    <property type="match status" value="1"/>
</dbReference>
<keyword evidence="2 13" id="KW-0813">Transport</keyword>
<dbReference type="EMBL" id="LFBU01000001">
    <property type="protein sequence ID" value="KMQ76939.1"/>
    <property type="molecule type" value="Genomic_DNA"/>
</dbReference>
<evidence type="ECO:0000256" key="3">
    <source>
        <dbReference type="ARBA" id="ARBA00022475"/>
    </source>
</evidence>
<evidence type="ECO:0000259" key="14">
    <source>
        <dbReference type="SMART" id="SM00382"/>
    </source>
</evidence>
<evidence type="ECO:0000313" key="15">
    <source>
        <dbReference type="EMBL" id="KMQ76939.1"/>
    </source>
</evidence>
<dbReference type="Proteomes" id="UP000036102">
    <property type="component" value="Unassembled WGS sequence"/>
</dbReference>
<dbReference type="GO" id="GO:0045259">
    <property type="term" value="C:proton-transporting ATP synthase complex"/>
    <property type="evidence" value="ECO:0007669"/>
    <property type="project" value="UniProtKB-KW"/>
</dbReference>
<dbReference type="GO" id="GO:0005886">
    <property type="term" value="C:plasma membrane"/>
    <property type="evidence" value="ECO:0007669"/>
    <property type="project" value="UniProtKB-SubCell"/>
</dbReference>
<dbReference type="SMART" id="SM00382">
    <property type="entry name" value="AAA"/>
    <property type="match status" value="1"/>
</dbReference>
<evidence type="ECO:0000256" key="13">
    <source>
        <dbReference type="HAMAP-Rule" id="MF_01347"/>
    </source>
</evidence>
<name>A0A0J7JG79_9GAMM</name>
<feature type="binding site" evidence="13">
    <location>
        <begin position="148"/>
        <end position="155"/>
    </location>
    <ligand>
        <name>ATP</name>
        <dbReference type="ChEBI" id="CHEBI:30616"/>
    </ligand>
</feature>
<dbReference type="SUPFAM" id="SSF47917">
    <property type="entry name" value="C-terminal domain of alpha and beta subunits of F1 ATP synthase"/>
    <property type="match status" value="1"/>
</dbReference>
<dbReference type="InterPro" id="IPR003593">
    <property type="entry name" value="AAA+_ATPase"/>
</dbReference>
<evidence type="ECO:0000256" key="11">
    <source>
        <dbReference type="ARBA" id="ARBA00023310"/>
    </source>
</evidence>
<keyword evidence="5 13" id="KW-0375">Hydrogen ion transport</keyword>
<evidence type="ECO:0000256" key="8">
    <source>
        <dbReference type="ARBA" id="ARBA00023065"/>
    </source>
</evidence>
<dbReference type="CDD" id="cd18115">
    <property type="entry name" value="ATP-synt_F1_beta_N"/>
    <property type="match status" value="1"/>
</dbReference>
<keyword evidence="4 13" id="KW-0547">Nucleotide-binding</keyword>
<protein>
    <recommendedName>
        <fullName evidence="13">ATP synthase subunit beta</fullName>
        <ecNumber evidence="13">7.1.2.2</ecNumber>
    </recommendedName>
    <alternativeName>
        <fullName evidence="13">ATP synthase F1 sector subunit beta</fullName>
    </alternativeName>
    <alternativeName>
        <fullName evidence="13">F-ATPase subunit beta</fullName>
    </alternativeName>
</protein>
<dbReference type="Pfam" id="PF22919">
    <property type="entry name" value="ATP-synt_VA_C"/>
    <property type="match status" value="1"/>
</dbReference>
<evidence type="ECO:0000256" key="4">
    <source>
        <dbReference type="ARBA" id="ARBA00022741"/>
    </source>
</evidence>
<dbReference type="EC" id="7.1.2.2" evidence="13"/>
<evidence type="ECO:0000256" key="6">
    <source>
        <dbReference type="ARBA" id="ARBA00022840"/>
    </source>
</evidence>
<dbReference type="SUPFAM" id="SSF52540">
    <property type="entry name" value="P-loop containing nucleoside triphosphate hydrolases"/>
    <property type="match status" value="1"/>
</dbReference>
<comment type="catalytic activity">
    <reaction evidence="13">
        <text>ATP + H2O + 4 H(+)(in) = ADP + phosphate + 5 H(+)(out)</text>
        <dbReference type="Rhea" id="RHEA:57720"/>
        <dbReference type="ChEBI" id="CHEBI:15377"/>
        <dbReference type="ChEBI" id="CHEBI:15378"/>
        <dbReference type="ChEBI" id="CHEBI:30616"/>
        <dbReference type="ChEBI" id="CHEBI:43474"/>
        <dbReference type="ChEBI" id="CHEBI:456216"/>
        <dbReference type="EC" id="7.1.2.2"/>
    </reaction>
</comment>
<evidence type="ECO:0000256" key="7">
    <source>
        <dbReference type="ARBA" id="ARBA00022967"/>
    </source>
</evidence>
<dbReference type="InterPro" id="IPR055190">
    <property type="entry name" value="ATP-synt_VA_C"/>
</dbReference>
<evidence type="ECO:0000313" key="16">
    <source>
        <dbReference type="Proteomes" id="UP000036102"/>
    </source>
</evidence>
<evidence type="ECO:0000256" key="2">
    <source>
        <dbReference type="ARBA" id="ARBA00022448"/>
    </source>
</evidence>
<dbReference type="Gene3D" id="3.40.50.300">
    <property type="entry name" value="P-loop containing nucleotide triphosphate hydrolases"/>
    <property type="match status" value="1"/>
</dbReference>
<reference evidence="15 16" key="1">
    <citation type="submission" date="2015-06" db="EMBL/GenBank/DDBJ databases">
        <title>Marinobacter subterrani, a genetically tractable neutrophilic iron-oxidizing strain isolated from the Soudan Iron Mine.</title>
        <authorList>
            <person name="Bonis B.M."/>
            <person name="Gralnick J.A."/>
        </authorList>
    </citation>
    <scope>NUCLEOTIDE SEQUENCE [LARGE SCALE GENOMIC DNA]</scope>
    <source>
        <strain evidence="15 16">JG233</strain>
    </source>
</reference>
<dbReference type="InterPro" id="IPR050053">
    <property type="entry name" value="ATPase_alpha/beta_chains"/>
</dbReference>
<sequence>MSSGHIVQIIGAVIDVEFPRDSVPKVYDALLLEGGETTLEVQQQLGDGVVRTIAMGSTEGLKRGLKAENTNKPISVPVGTKTLGRIMDVLGRPIDEQGEIGEDERWAIHRKAPGYADQAASADLLETGIKVIDLICPFAKGGKVGLFGGAGVGKTVNMMELINNIAKEHSGLSVFAGVGERTREGNDFYYEMKESNVLDKVAMVYGQMNEPPGNRLRVALTGLTIAEKFRDEGRDVLLFVDNIYRYTLAGTEVSALLGRMPSAVGYQPTLAQEMGELQERITSTKDGSITSIQAVYVPADDLTDPSPATTFSHLDATVVLSRDIASKGIYPAIDPLDSTSRQLDPLVIGNEHYEVARGVQTNLQRYKELKDIIAILGMDELSEDDKLTVARARKIERFLSQPFHVAEVFTGSPGKYVSLKETISSFKGILNGDYDELPEQAFYMVGTIEEAVEKAKELKSKAKK</sequence>
<dbReference type="PATRIC" id="fig|1658765.3.peg.3184"/>
<keyword evidence="7 13" id="KW-1278">Translocase</keyword>
<dbReference type="Pfam" id="PF00006">
    <property type="entry name" value="ATP-synt_ab"/>
    <property type="match status" value="1"/>
</dbReference>
<accession>A0A0J7JG79</accession>
<dbReference type="InterPro" id="IPR036121">
    <property type="entry name" value="ATPase_F1/V1/A1_a/bsu_N_sf"/>
</dbReference>
<comment type="caution">
    <text evidence="15">The sequence shown here is derived from an EMBL/GenBank/DDBJ whole genome shotgun (WGS) entry which is preliminary data.</text>
</comment>